<dbReference type="EMBL" id="BPVZ01000005">
    <property type="protein sequence ID" value="GKU91865.1"/>
    <property type="molecule type" value="Genomic_DNA"/>
</dbReference>
<protein>
    <submittedName>
        <fullName evidence="1">Uncharacterized protein</fullName>
    </submittedName>
</protein>
<evidence type="ECO:0000313" key="1">
    <source>
        <dbReference type="EMBL" id="GKU91865.1"/>
    </source>
</evidence>
<proteinExistence type="predicted"/>
<dbReference type="Proteomes" id="UP001054252">
    <property type="component" value="Unassembled WGS sequence"/>
</dbReference>
<reference evidence="1 2" key="1">
    <citation type="journal article" date="2021" name="Commun. Biol.">
        <title>The genome of Shorea leprosula (Dipterocarpaceae) highlights the ecological relevance of drought in aseasonal tropical rainforests.</title>
        <authorList>
            <person name="Ng K.K.S."/>
            <person name="Kobayashi M.J."/>
            <person name="Fawcett J.A."/>
            <person name="Hatakeyama M."/>
            <person name="Paape T."/>
            <person name="Ng C.H."/>
            <person name="Ang C.C."/>
            <person name="Tnah L.H."/>
            <person name="Lee C.T."/>
            <person name="Nishiyama T."/>
            <person name="Sese J."/>
            <person name="O'Brien M.J."/>
            <person name="Copetti D."/>
            <person name="Mohd Noor M.I."/>
            <person name="Ong R.C."/>
            <person name="Putra M."/>
            <person name="Sireger I.Z."/>
            <person name="Indrioko S."/>
            <person name="Kosugi Y."/>
            <person name="Izuno A."/>
            <person name="Isagi Y."/>
            <person name="Lee S.L."/>
            <person name="Shimizu K.K."/>
        </authorList>
    </citation>
    <scope>NUCLEOTIDE SEQUENCE [LARGE SCALE GENOMIC DNA]</scope>
    <source>
        <strain evidence="1">214</strain>
    </source>
</reference>
<dbReference type="AlphaFoldDB" id="A0AAV5HYM7"/>
<comment type="caution">
    <text evidence="1">The sequence shown here is derived from an EMBL/GenBank/DDBJ whole genome shotgun (WGS) entry which is preliminary data.</text>
</comment>
<sequence length="71" mass="7830">MELAAVQLICSRSSYGGVISFSEQFLNRKVFGSIYYGSSISVYRNLLIHFAQQMGVGFFLAKIPENTVTGS</sequence>
<keyword evidence="2" id="KW-1185">Reference proteome</keyword>
<organism evidence="1 2">
    <name type="scientific">Rubroshorea leprosula</name>
    <dbReference type="NCBI Taxonomy" id="152421"/>
    <lineage>
        <taxon>Eukaryota</taxon>
        <taxon>Viridiplantae</taxon>
        <taxon>Streptophyta</taxon>
        <taxon>Embryophyta</taxon>
        <taxon>Tracheophyta</taxon>
        <taxon>Spermatophyta</taxon>
        <taxon>Magnoliopsida</taxon>
        <taxon>eudicotyledons</taxon>
        <taxon>Gunneridae</taxon>
        <taxon>Pentapetalae</taxon>
        <taxon>rosids</taxon>
        <taxon>malvids</taxon>
        <taxon>Malvales</taxon>
        <taxon>Dipterocarpaceae</taxon>
        <taxon>Rubroshorea</taxon>
    </lineage>
</organism>
<gene>
    <name evidence="1" type="ORF">SLEP1_g5679</name>
</gene>
<accession>A0AAV5HYM7</accession>
<name>A0AAV5HYM7_9ROSI</name>
<evidence type="ECO:0000313" key="2">
    <source>
        <dbReference type="Proteomes" id="UP001054252"/>
    </source>
</evidence>